<keyword evidence="1" id="KW-1133">Transmembrane helix</keyword>
<comment type="caution">
    <text evidence="2">The sequence shown here is derived from an EMBL/GenBank/DDBJ whole genome shotgun (WGS) entry which is preliminary data.</text>
</comment>
<feature type="transmembrane region" description="Helical" evidence="1">
    <location>
        <begin position="57"/>
        <end position="83"/>
    </location>
</feature>
<dbReference type="EMBL" id="MU157834">
    <property type="protein sequence ID" value="KAF9531565.1"/>
    <property type="molecule type" value="Genomic_DNA"/>
</dbReference>
<evidence type="ECO:0000313" key="3">
    <source>
        <dbReference type="Proteomes" id="UP000807306"/>
    </source>
</evidence>
<evidence type="ECO:0000313" key="2">
    <source>
        <dbReference type="EMBL" id="KAF9531565.1"/>
    </source>
</evidence>
<accession>A0A9P6EMG6</accession>
<protein>
    <recommendedName>
        <fullName evidence="4">Transmembrane protein</fullName>
    </recommendedName>
</protein>
<organism evidence="2 3">
    <name type="scientific">Crepidotus variabilis</name>
    <dbReference type="NCBI Taxonomy" id="179855"/>
    <lineage>
        <taxon>Eukaryota</taxon>
        <taxon>Fungi</taxon>
        <taxon>Dikarya</taxon>
        <taxon>Basidiomycota</taxon>
        <taxon>Agaricomycotina</taxon>
        <taxon>Agaricomycetes</taxon>
        <taxon>Agaricomycetidae</taxon>
        <taxon>Agaricales</taxon>
        <taxon>Agaricineae</taxon>
        <taxon>Crepidotaceae</taxon>
        <taxon>Crepidotus</taxon>
    </lineage>
</organism>
<proteinExistence type="predicted"/>
<sequence>MCSSVDWDLDYKRDVDVDTFGFRFSIFCQSLSIFFCQRFRDSESPDVLDTSSSSSHLIFLISSHLISSSSSHLIFLVFLIFFISSRLPHLISSSSSHRTLLLYTPRFPSSIFF</sequence>
<keyword evidence="1" id="KW-0472">Membrane</keyword>
<evidence type="ECO:0008006" key="4">
    <source>
        <dbReference type="Google" id="ProtNLM"/>
    </source>
</evidence>
<dbReference type="AlphaFoldDB" id="A0A9P6EMG6"/>
<dbReference type="Proteomes" id="UP000807306">
    <property type="component" value="Unassembled WGS sequence"/>
</dbReference>
<evidence type="ECO:0000256" key="1">
    <source>
        <dbReference type="SAM" id="Phobius"/>
    </source>
</evidence>
<keyword evidence="3" id="KW-1185">Reference proteome</keyword>
<reference evidence="2" key="1">
    <citation type="submission" date="2020-11" db="EMBL/GenBank/DDBJ databases">
        <authorList>
            <consortium name="DOE Joint Genome Institute"/>
            <person name="Ahrendt S."/>
            <person name="Riley R."/>
            <person name="Andreopoulos W."/>
            <person name="Labutti K."/>
            <person name="Pangilinan J."/>
            <person name="Ruiz-Duenas F.J."/>
            <person name="Barrasa J.M."/>
            <person name="Sanchez-Garcia M."/>
            <person name="Camarero S."/>
            <person name="Miyauchi S."/>
            <person name="Serrano A."/>
            <person name="Linde D."/>
            <person name="Babiker R."/>
            <person name="Drula E."/>
            <person name="Ayuso-Fernandez I."/>
            <person name="Pacheco R."/>
            <person name="Padilla G."/>
            <person name="Ferreira P."/>
            <person name="Barriuso J."/>
            <person name="Kellner H."/>
            <person name="Castanera R."/>
            <person name="Alfaro M."/>
            <person name="Ramirez L."/>
            <person name="Pisabarro A.G."/>
            <person name="Kuo A."/>
            <person name="Tritt A."/>
            <person name="Lipzen A."/>
            <person name="He G."/>
            <person name="Yan M."/>
            <person name="Ng V."/>
            <person name="Cullen D."/>
            <person name="Martin F."/>
            <person name="Rosso M.-N."/>
            <person name="Henrissat B."/>
            <person name="Hibbett D."/>
            <person name="Martinez A.T."/>
            <person name="Grigoriev I.V."/>
        </authorList>
    </citation>
    <scope>NUCLEOTIDE SEQUENCE</scope>
    <source>
        <strain evidence="2">CBS 506.95</strain>
    </source>
</reference>
<name>A0A9P6EMG6_9AGAR</name>
<gene>
    <name evidence="2" type="ORF">CPB83DRAFT_75568</name>
</gene>
<keyword evidence="1" id="KW-0812">Transmembrane</keyword>